<dbReference type="GO" id="GO:0035999">
    <property type="term" value="P:tetrahydrofolate interconversion"/>
    <property type="evidence" value="ECO:0007669"/>
    <property type="project" value="UniProtKB-UniRule"/>
</dbReference>
<comment type="similarity">
    <text evidence="12">Belongs to the tetrahydrofolate dehydrogenase/cyclohydrolase family.</text>
</comment>
<comment type="caution">
    <text evidence="12">Lacks conserved residue(s) required for the propagation of feature annotation.</text>
</comment>
<keyword evidence="3 12" id="KW-0554">One-carbon metabolism</keyword>
<comment type="catalytic activity">
    <reaction evidence="12">
        <text>(6R)-5,10-methylene-5,6,7,8-tetrahydrofolate + NADP(+) = (6R)-5,10-methenyltetrahydrofolate + NADPH</text>
        <dbReference type="Rhea" id="RHEA:22812"/>
        <dbReference type="ChEBI" id="CHEBI:15636"/>
        <dbReference type="ChEBI" id="CHEBI:57455"/>
        <dbReference type="ChEBI" id="CHEBI:57783"/>
        <dbReference type="ChEBI" id="CHEBI:58349"/>
        <dbReference type="EC" id="1.5.1.5"/>
    </reaction>
</comment>
<sequence>MTVIMNGNELSKKIKENLRLRATKLKEQNIEPSLVVVLVGEDPASQVYVRNKTRAAEQIGINAIDIRLPETTTEAEILDLIAKYNADETVHGILVQLPLPKHINEDRITQAISPLKDVDGFHPVNMGHLFMNEPLALPCTPHGIMEFFKEYNIDVTGKNAVVIGRSNIVGRPMAALLLNANATVTVTHSRTQNLKEIAREADILVVAIGRGEFVDADYVKEGAVVIDVGMNRNAAGKLVGDVDFASVNGKAGYLTPVPRGVGPMTIAMLMQQTIEFAERSLN</sequence>
<evidence type="ECO:0000256" key="12">
    <source>
        <dbReference type="HAMAP-Rule" id="MF_01576"/>
    </source>
</evidence>
<evidence type="ECO:0000256" key="9">
    <source>
        <dbReference type="ARBA" id="ARBA00023102"/>
    </source>
</evidence>
<dbReference type="AlphaFoldDB" id="A0A0R2KR45"/>
<dbReference type="InterPro" id="IPR046346">
    <property type="entry name" value="Aminoacid_DH-like_N_sf"/>
</dbReference>
<evidence type="ECO:0000256" key="3">
    <source>
        <dbReference type="ARBA" id="ARBA00022563"/>
    </source>
</evidence>
<dbReference type="Proteomes" id="UP000051500">
    <property type="component" value="Unassembled WGS sequence"/>
</dbReference>
<protein>
    <recommendedName>
        <fullName evidence="12">Bifunctional protein FolD</fullName>
    </recommendedName>
    <domain>
        <recommendedName>
            <fullName evidence="12">Methylenetetrahydrofolate dehydrogenase</fullName>
            <ecNumber evidence="12">1.5.1.5</ecNumber>
        </recommendedName>
    </domain>
    <domain>
        <recommendedName>
            <fullName evidence="12">Methenyltetrahydrofolate cyclohydrolase</fullName>
            <ecNumber evidence="12">3.5.4.9</ecNumber>
        </recommendedName>
    </domain>
</protein>
<feature type="domain" description="Tetrahydrofolate dehydrogenase/cyclohydrolase catalytic" evidence="13">
    <location>
        <begin position="5"/>
        <end position="119"/>
    </location>
</feature>
<dbReference type="NCBIfam" id="NF008058">
    <property type="entry name" value="PRK10792.1"/>
    <property type="match status" value="1"/>
</dbReference>
<evidence type="ECO:0000256" key="4">
    <source>
        <dbReference type="ARBA" id="ARBA00022605"/>
    </source>
</evidence>
<gene>
    <name evidence="12" type="primary">folD</name>
    <name evidence="15" type="ORF">IV53_GL000634</name>
</gene>
<evidence type="ECO:0000259" key="13">
    <source>
        <dbReference type="Pfam" id="PF00763"/>
    </source>
</evidence>
<keyword evidence="6 12" id="KW-0378">Hydrolase</keyword>
<dbReference type="FunFam" id="3.40.50.720:FF:000094">
    <property type="entry name" value="Bifunctional protein FolD"/>
    <property type="match status" value="1"/>
</dbReference>
<evidence type="ECO:0000256" key="8">
    <source>
        <dbReference type="ARBA" id="ARBA00023002"/>
    </source>
</evidence>
<dbReference type="Gene3D" id="3.40.50.10860">
    <property type="entry name" value="Leucine Dehydrogenase, chain A, domain 1"/>
    <property type="match status" value="1"/>
</dbReference>
<dbReference type="InterPro" id="IPR000672">
    <property type="entry name" value="THF_DH/CycHdrlase"/>
</dbReference>
<feature type="domain" description="Tetrahydrofolate dehydrogenase/cyclohydrolase NAD(P)-binding" evidence="14">
    <location>
        <begin position="138"/>
        <end position="279"/>
    </location>
</feature>
<dbReference type="GO" id="GO:0004477">
    <property type="term" value="F:methenyltetrahydrofolate cyclohydrolase activity"/>
    <property type="evidence" value="ECO:0007669"/>
    <property type="project" value="UniProtKB-UniRule"/>
</dbReference>
<name>A0A0R2KR45_9LACO</name>
<dbReference type="Gene3D" id="3.40.50.720">
    <property type="entry name" value="NAD(P)-binding Rossmann-like Domain"/>
    <property type="match status" value="1"/>
</dbReference>
<evidence type="ECO:0000256" key="7">
    <source>
        <dbReference type="ARBA" id="ARBA00022857"/>
    </source>
</evidence>
<keyword evidence="4 12" id="KW-0028">Amino-acid biosynthesis</keyword>
<dbReference type="RefSeq" id="WP_027107073.1">
    <property type="nucleotide sequence ID" value="NZ_JQBZ01000025.1"/>
</dbReference>
<dbReference type="EMBL" id="JQBZ01000025">
    <property type="protein sequence ID" value="KRN88669.1"/>
    <property type="molecule type" value="Genomic_DNA"/>
</dbReference>
<dbReference type="PRINTS" id="PR00085">
    <property type="entry name" value="THFDHDRGNASE"/>
</dbReference>
<dbReference type="GO" id="GO:0005829">
    <property type="term" value="C:cytosol"/>
    <property type="evidence" value="ECO:0007669"/>
    <property type="project" value="TreeGrafter"/>
</dbReference>
<evidence type="ECO:0000256" key="2">
    <source>
        <dbReference type="ARBA" id="ARBA00011738"/>
    </source>
</evidence>
<keyword evidence="5 12" id="KW-0658">Purine biosynthesis</keyword>
<keyword evidence="9 12" id="KW-0368">Histidine biosynthesis</keyword>
<dbReference type="InterPro" id="IPR036291">
    <property type="entry name" value="NAD(P)-bd_dom_sf"/>
</dbReference>
<dbReference type="OrthoDB" id="9803580at2"/>
<dbReference type="GO" id="GO:0006164">
    <property type="term" value="P:purine nucleotide biosynthetic process"/>
    <property type="evidence" value="ECO:0007669"/>
    <property type="project" value="UniProtKB-KW"/>
</dbReference>
<dbReference type="HAMAP" id="MF_01576">
    <property type="entry name" value="THF_DHG_CYH"/>
    <property type="match status" value="1"/>
</dbReference>
<organism evidence="15 16">
    <name type="scientific">Ligilactobacillus ceti DSM 22408</name>
    <dbReference type="NCBI Taxonomy" id="1122146"/>
    <lineage>
        <taxon>Bacteria</taxon>
        <taxon>Bacillati</taxon>
        <taxon>Bacillota</taxon>
        <taxon>Bacilli</taxon>
        <taxon>Lactobacillales</taxon>
        <taxon>Lactobacillaceae</taxon>
        <taxon>Ligilactobacillus</taxon>
    </lineage>
</organism>
<evidence type="ECO:0000256" key="6">
    <source>
        <dbReference type="ARBA" id="ARBA00022801"/>
    </source>
</evidence>
<dbReference type="PATRIC" id="fig|1122146.4.peg.650"/>
<dbReference type="Pfam" id="PF00763">
    <property type="entry name" value="THF_DHG_CYH"/>
    <property type="match status" value="1"/>
</dbReference>
<evidence type="ECO:0000256" key="10">
    <source>
        <dbReference type="ARBA" id="ARBA00023167"/>
    </source>
</evidence>
<evidence type="ECO:0000259" key="14">
    <source>
        <dbReference type="Pfam" id="PF02882"/>
    </source>
</evidence>
<comment type="function">
    <text evidence="12">Catalyzes the oxidation of 5,10-methylenetetrahydrofolate to 5,10-methenyltetrahydrofolate and then the hydrolysis of 5,10-methenyltetrahydrofolate to 10-formyltetrahydrofolate.</text>
</comment>
<dbReference type="eggNOG" id="COG0190">
    <property type="taxonomic scope" value="Bacteria"/>
</dbReference>
<evidence type="ECO:0000313" key="15">
    <source>
        <dbReference type="EMBL" id="KRN88669.1"/>
    </source>
</evidence>
<reference evidence="15 16" key="1">
    <citation type="journal article" date="2015" name="Genome Announc.">
        <title>Expanding the biotechnology potential of lactobacilli through comparative genomics of 213 strains and associated genera.</title>
        <authorList>
            <person name="Sun Z."/>
            <person name="Harris H.M."/>
            <person name="McCann A."/>
            <person name="Guo C."/>
            <person name="Argimon S."/>
            <person name="Zhang W."/>
            <person name="Yang X."/>
            <person name="Jeffery I.B."/>
            <person name="Cooney J.C."/>
            <person name="Kagawa T.F."/>
            <person name="Liu W."/>
            <person name="Song Y."/>
            <person name="Salvetti E."/>
            <person name="Wrobel A."/>
            <person name="Rasinkangas P."/>
            <person name="Parkhill J."/>
            <person name="Rea M.C."/>
            <person name="O'Sullivan O."/>
            <person name="Ritari J."/>
            <person name="Douillard F.P."/>
            <person name="Paul Ross R."/>
            <person name="Yang R."/>
            <person name="Briner A.E."/>
            <person name="Felis G.E."/>
            <person name="de Vos W.M."/>
            <person name="Barrangou R."/>
            <person name="Klaenhammer T.R."/>
            <person name="Caufield P.W."/>
            <person name="Cui Y."/>
            <person name="Zhang H."/>
            <person name="O'Toole P.W."/>
        </authorList>
    </citation>
    <scope>NUCLEOTIDE SEQUENCE [LARGE SCALE GENOMIC DNA]</scope>
    <source>
        <strain evidence="15 16">DSM 22408</strain>
    </source>
</reference>
<keyword evidence="10 12" id="KW-0486">Methionine biosynthesis</keyword>
<dbReference type="CDD" id="cd01080">
    <property type="entry name" value="NAD_bind_m-THF_DH_Cyclohyd"/>
    <property type="match status" value="1"/>
</dbReference>
<comment type="caution">
    <text evidence="15">The sequence shown here is derived from an EMBL/GenBank/DDBJ whole genome shotgun (WGS) entry which is preliminary data.</text>
</comment>
<feature type="binding site" evidence="12">
    <location>
        <begin position="164"/>
        <end position="166"/>
    </location>
    <ligand>
        <name>NADP(+)</name>
        <dbReference type="ChEBI" id="CHEBI:58349"/>
    </ligand>
</feature>
<dbReference type="Pfam" id="PF02882">
    <property type="entry name" value="THF_DHG_CYH_C"/>
    <property type="match status" value="1"/>
</dbReference>
<evidence type="ECO:0000256" key="11">
    <source>
        <dbReference type="ARBA" id="ARBA00023268"/>
    </source>
</evidence>
<dbReference type="PANTHER" id="PTHR48099:SF5">
    <property type="entry name" value="C-1-TETRAHYDROFOLATE SYNTHASE, CYTOPLASMIC"/>
    <property type="match status" value="1"/>
</dbReference>
<evidence type="ECO:0000256" key="1">
    <source>
        <dbReference type="ARBA" id="ARBA00004777"/>
    </source>
</evidence>
<comment type="catalytic activity">
    <reaction evidence="12">
        <text>(6R)-5,10-methenyltetrahydrofolate + H2O = (6R)-10-formyltetrahydrofolate + H(+)</text>
        <dbReference type="Rhea" id="RHEA:23700"/>
        <dbReference type="ChEBI" id="CHEBI:15377"/>
        <dbReference type="ChEBI" id="CHEBI:15378"/>
        <dbReference type="ChEBI" id="CHEBI:57455"/>
        <dbReference type="ChEBI" id="CHEBI:195366"/>
        <dbReference type="EC" id="3.5.4.9"/>
    </reaction>
</comment>
<proteinExistence type="inferred from homology"/>
<keyword evidence="7 12" id="KW-0521">NADP</keyword>
<dbReference type="FunFam" id="3.40.50.10860:FF:000005">
    <property type="entry name" value="C-1-tetrahydrofolate synthase, cytoplasmic, putative"/>
    <property type="match status" value="1"/>
</dbReference>
<dbReference type="SUPFAM" id="SSF53223">
    <property type="entry name" value="Aminoacid dehydrogenase-like, N-terminal domain"/>
    <property type="match status" value="1"/>
</dbReference>
<keyword evidence="8 12" id="KW-0560">Oxidoreductase</keyword>
<dbReference type="EC" id="1.5.1.5" evidence="12"/>
<dbReference type="GO" id="GO:0009086">
    <property type="term" value="P:methionine biosynthetic process"/>
    <property type="evidence" value="ECO:0007669"/>
    <property type="project" value="UniProtKB-KW"/>
</dbReference>
<dbReference type="GO" id="GO:0000105">
    <property type="term" value="P:L-histidine biosynthetic process"/>
    <property type="evidence" value="ECO:0007669"/>
    <property type="project" value="UniProtKB-KW"/>
</dbReference>
<dbReference type="InterPro" id="IPR020867">
    <property type="entry name" value="THF_DH/CycHdrlase_CS"/>
</dbReference>
<dbReference type="SUPFAM" id="SSF51735">
    <property type="entry name" value="NAD(P)-binding Rossmann-fold domains"/>
    <property type="match status" value="1"/>
</dbReference>
<keyword evidence="16" id="KW-1185">Reference proteome</keyword>
<accession>A0A0R2KR45</accession>
<dbReference type="PROSITE" id="PS00766">
    <property type="entry name" value="THF_DHG_CYH_1"/>
    <property type="match status" value="1"/>
</dbReference>
<comment type="pathway">
    <text evidence="1 12">One-carbon metabolism; tetrahydrofolate interconversion.</text>
</comment>
<evidence type="ECO:0000256" key="5">
    <source>
        <dbReference type="ARBA" id="ARBA00022755"/>
    </source>
</evidence>
<dbReference type="NCBIfam" id="NF010783">
    <property type="entry name" value="PRK14186.1"/>
    <property type="match status" value="1"/>
</dbReference>
<comment type="subunit">
    <text evidence="2 12">Homodimer.</text>
</comment>
<evidence type="ECO:0000313" key="16">
    <source>
        <dbReference type="Proteomes" id="UP000051500"/>
    </source>
</evidence>
<dbReference type="InterPro" id="IPR020630">
    <property type="entry name" value="THF_DH/CycHdrlase_cat_dom"/>
</dbReference>
<dbReference type="PANTHER" id="PTHR48099">
    <property type="entry name" value="C-1-TETRAHYDROFOLATE SYNTHASE, CYTOPLASMIC-RELATED"/>
    <property type="match status" value="1"/>
</dbReference>
<keyword evidence="11 12" id="KW-0511">Multifunctional enzyme</keyword>
<dbReference type="InterPro" id="IPR020631">
    <property type="entry name" value="THF_DH/CycHdrlase_NAD-bd_dom"/>
</dbReference>
<dbReference type="EC" id="3.5.4.9" evidence="12"/>
<dbReference type="GO" id="GO:0004488">
    <property type="term" value="F:methylenetetrahydrofolate dehydrogenase (NADP+) activity"/>
    <property type="evidence" value="ECO:0007669"/>
    <property type="project" value="UniProtKB-UniRule"/>
</dbReference>
<dbReference type="UniPathway" id="UPA00193"/>
<dbReference type="STRING" id="1122146.IV53_GL000634"/>